<feature type="domain" description="CUE" evidence="2">
    <location>
        <begin position="96"/>
        <end position="139"/>
    </location>
</feature>
<dbReference type="InterPro" id="IPR003892">
    <property type="entry name" value="CUE"/>
</dbReference>
<sequence length="390" mass="42072">MESTQDPTDGSASTTNPVPVIPAQVLLSSPTQTKTTSNTEPEHTSSISVDQTTEPIQAHQPTLSTTDTSPSTLPTNPQPENLLPKSVSEPSNELTNLSPEVRELAVMFPQIQPSILEAVLAAHHNQAAECVSDLLAMSDPTWKPTAEDIVTSDEALARQLAREEGIQPQQPTLPQMNVPYQPRIRRNPSTRSPPSSYDPSPLSPNTAGTSLISPSGKDEIQKIADEFSKIAETGKKTVSMWLNKAKAKIQEMQQPQSNDGRSDEPMNEYDITASHPASERVANGSEYGSSLSTTTRSNRISPALPYSSRYDSSAPTKKSETPAAVTNTSTVRQSIPAVGGYHVEEPLHENRIPAVGGTSGGKSIPSPGPNRTRDDDEESLEYTRNPFEDD</sequence>
<dbReference type="AlphaFoldDB" id="A0A9P6NF59"/>
<dbReference type="OrthoDB" id="9942608at2759"/>
<comment type="caution">
    <text evidence="3">The sequence shown here is derived from an EMBL/GenBank/DDBJ whole genome shotgun (WGS) entry which is preliminary data.</text>
</comment>
<dbReference type="EMBL" id="MU167295">
    <property type="protein sequence ID" value="KAG0144462.1"/>
    <property type="molecule type" value="Genomic_DNA"/>
</dbReference>
<dbReference type="SUPFAM" id="SSF46934">
    <property type="entry name" value="UBA-like"/>
    <property type="match status" value="1"/>
</dbReference>
<dbReference type="PROSITE" id="PS51140">
    <property type="entry name" value="CUE"/>
    <property type="match status" value="1"/>
</dbReference>
<name>A0A9P6NF59_9BASI</name>
<gene>
    <name evidence="3" type="ORF">CROQUDRAFT_660031</name>
</gene>
<evidence type="ECO:0000313" key="3">
    <source>
        <dbReference type="EMBL" id="KAG0144462.1"/>
    </source>
</evidence>
<feature type="compositionally biased region" description="Low complexity" evidence="1">
    <location>
        <begin position="61"/>
        <end position="75"/>
    </location>
</feature>
<evidence type="ECO:0000256" key="1">
    <source>
        <dbReference type="SAM" id="MobiDB-lite"/>
    </source>
</evidence>
<dbReference type="GO" id="GO:0006511">
    <property type="term" value="P:ubiquitin-dependent protein catabolic process"/>
    <property type="evidence" value="ECO:0007669"/>
    <property type="project" value="TreeGrafter"/>
</dbReference>
<protein>
    <recommendedName>
        <fullName evidence="2">CUE domain-containing protein</fullName>
    </recommendedName>
</protein>
<feature type="compositionally biased region" description="Polar residues" evidence="1">
    <location>
        <begin position="1"/>
        <end position="17"/>
    </location>
</feature>
<dbReference type="InterPro" id="IPR009060">
    <property type="entry name" value="UBA-like_sf"/>
</dbReference>
<proteinExistence type="predicted"/>
<feature type="region of interest" description="Disordered" evidence="1">
    <location>
        <begin position="163"/>
        <end position="216"/>
    </location>
</feature>
<dbReference type="GO" id="GO:0031624">
    <property type="term" value="F:ubiquitin conjugating enzyme binding"/>
    <property type="evidence" value="ECO:0007669"/>
    <property type="project" value="TreeGrafter"/>
</dbReference>
<dbReference type="Pfam" id="PF02845">
    <property type="entry name" value="CUE"/>
    <property type="match status" value="1"/>
</dbReference>
<feature type="compositionally biased region" description="Polar residues" evidence="1">
    <location>
        <begin position="286"/>
        <end position="300"/>
    </location>
</feature>
<feature type="compositionally biased region" description="Polar residues" evidence="1">
    <location>
        <begin position="26"/>
        <end position="55"/>
    </location>
</feature>
<dbReference type="Proteomes" id="UP000886653">
    <property type="component" value="Unassembled WGS sequence"/>
</dbReference>
<dbReference type="SMART" id="SM00546">
    <property type="entry name" value="CUE"/>
    <property type="match status" value="1"/>
</dbReference>
<organism evidence="3 4">
    <name type="scientific">Cronartium quercuum f. sp. fusiforme G11</name>
    <dbReference type="NCBI Taxonomy" id="708437"/>
    <lineage>
        <taxon>Eukaryota</taxon>
        <taxon>Fungi</taxon>
        <taxon>Dikarya</taxon>
        <taxon>Basidiomycota</taxon>
        <taxon>Pucciniomycotina</taxon>
        <taxon>Pucciniomycetes</taxon>
        <taxon>Pucciniales</taxon>
        <taxon>Coleosporiaceae</taxon>
        <taxon>Cronartium</taxon>
    </lineage>
</organism>
<dbReference type="Gene3D" id="1.10.8.10">
    <property type="entry name" value="DNA helicase RuvA subunit, C-terminal domain"/>
    <property type="match status" value="1"/>
</dbReference>
<evidence type="ECO:0000259" key="2">
    <source>
        <dbReference type="PROSITE" id="PS51140"/>
    </source>
</evidence>
<feature type="region of interest" description="Disordered" evidence="1">
    <location>
        <begin position="1"/>
        <end position="95"/>
    </location>
</feature>
<dbReference type="PANTHER" id="PTHR16461">
    <property type="entry name" value="TOLL-INTERACTING PROTEIN"/>
    <property type="match status" value="1"/>
</dbReference>
<dbReference type="PANTHER" id="PTHR16461:SF5">
    <property type="entry name" value="TOLL-INTERACTING PROTEIN"/>
    <property type="match status" value="1"/>
</dbReference>
<evidence type="ECO:0000313" key="4">
    <source>
        <dbReference type="Proteomes" id="UP000886653"/>
    </source>
</evidence>
<keyword evidence="4" id="KW-1185">Reference proteome</keyword>
<feature type="compositionally biased region" description="Basic and acidic residues" evidence="1">
    <location>
        <begin position="342"/>
        <end position="351"/>
    </location>
</feature>
<accession>A0A9P6NF59</accession>
<dbReference type="GO" id="GO:0043130">
    <property type="term" value="F:ubiquitin binding"/>
    <property type="evidence" value="ECO:0007669"/>
    <property type="project" value="InterPro"/>
</dbReference>
<reference evidence="3" key="1">
    <citation type="submission" date="2013-11" db="EMBL/GenBank/DDBJ databases">
        <title>Genome sequence of the fusiform rust pathogen reveals effectors for host alternation and coevolution with pine.</title>
        <authorList>
            <consortium name="DOE Joint Genome Institute"/>
            <person name="Smith K."/>
            <person name="Pendleton A."/>
            <person name="Kubisiak T."/>
            <person name="Anderson C."/>
            <person name="Salamov A."/>
            <person name="Aerts A."/>
            <person name="Riley R."/>
            <person name="Clum A."/>
            <person name="Lindquist E."/>
            <person name="Ence D."/>
            <person name="Campbell M."/>
            <person name="Kronenberg Z."/>
            <person name="Feau N."/>
            <person name="Dhillon B."/>
            <person name="Hamelin R."/>
            <person name="Burleigh J."/>
            <person name="Smith J."/>
            <person name="Yandell M."/>
            <person name="Nelson C."/>
            <person name="Grigoriev I."/>
            <person name="Davis J."/>
        </authorList>
    </citation>
    <scope>NUCLEOTIDE SEQUENCE</scope>
    <source>
        <strain evidence="3">G11</strain>
    </source>
</reference>
<feature type="compositionally biased region" description="Polar residues" evidence="1">
    <location>
        <begin position="324"/>
        <end position="333"/>
    </location>
</feature>
<dbReference type="CDD" id="cd14279">
    <property type="entry name" value="CUE"/>
    <property type="match status" value="1"/>
</dbReference>
<feature type="compositionally biased region" description="Low complexity" evidence="1">
    <location>
        <begin position="189"/>
        <end position="204"/>
    </location>
</feature>
<feature type="non-terminal residue" evidence="3">
    <location>
        <position position="390"/>
    </location>
</feature>
<feature type="region of interest" description="Disordered" evidence="1">
    <location>
        <begin position="248"/>
        <end position="390"/>
    </location>
</feature>
<dbReference type="GO" id="GO:0005737">
    <property type="term" value="C:cytoplasm"/>
    <property type="evidence" value="ECO:0007669"/>
    <property type="project" value="TreeGrafter"/>
</dbReference>